<accession>A0ABR4QKG4</accession>
<dbReference type="Gene3D" id="1.25.40.90">
    <property type="match status" value="1"/>
</dbReference>
<dbReference type="EMBL" id="JAKROA010000002">
    <property type="protein sequence ID" value="KAL5110266.1"/>
    <property type="molecule type" value="Genomic_DNA"/>
</dbReference>
<evidence type="ECO:0000256" key="1">
    <source>
        <dbReference type="SAM" id="MobiDB-lite"/>
    </source>
</evidence>
<evidence type="ECO:0000313" key="4">
    <source>
        <dbReference type="Proteomes" id="UP001651158"/>
    </source>
</evidence>
<feature type="region of interest" description="Disordered" evidence="1">
    <location>
        <begin position="648"/>
        <end position="676"/>
    </location>
</feature>
<keyword evidence="4" id="KW-1185">Reference proteome</keyword>
<evidence type="ECO:0000313" key="3">
    <source>
        <dbReference type="EMBL" id="KAL5110266.1"/>
    </source>
</evidence>
<dbReference type="InterPro" id="IPR008942">
    <property type="entry name" value="ENTH_VHS"/>
</dbReference>
<reference evidence="3 4" key="1">
    <citation type="journal article" date="2022" name="Front. Cell. Infect. Microbiol.">
        <title>The Genomes of Two Strains of Taenia crassiceps the Animal Model for the Study of Human Cysticercosis.</title>
        <authorList>
            <person name="Bobes R.J."/>
            <person name="Estrada K."/>
            <person name="Rios-Valencia D.G."/>
            <person name="Calderon-Gallegos A."/>
            <person name="de la Torre P."/>
            <person name="Carrero J.C."/>
            <person name="Sanchez-Flores A."/>
            <person name="Laclette J.P."/>
        </authorList>
    </citation>
    <scope>NUCLEOTIDE SEQUENCE [LARGE SCALE GENOMIC DNA]</scope>
    <source>
        <strain evidence="3">WFUcys</strain>
    </source>
</reference>
<feature type="compositionally biased region" description="Polar residues" evidence="1">
    <location>
        <begin position="778"/>
        <end position="799"/>
    </location>
</feature>
<feature type="compositionally biased region" description="Polar residues" evidence="1">
    <location>
        <begin position="699"/>
        <end position="710"/>
    </location>
</feature>
<dbReference type="InterPro" id="IPR006569">
    <property type="entry name" value="CID_dom"/>
</dbReference>
<sequence length="925" mass="99271">MPEHADLIAKLWLRAFRSATEPASQLALLYVLNEIILKCASYGTPEIKNSFKDPIVDALKVLRPGLLMRKVKKLLLMWSERGLFDQQFNKQMLQLTGSLAIFSHALSDNFDKHSDHKVGNMESDGATGNKDFSPDILVNQLQGFKQMDEAIKTFSEADLIPSSFHLPIETILYRIKSKEEGQSFSQQVSTCASQLEDALNNMNRKLSAQEALSKNIDKAILFYSTQEKEAGLVVNAYKSYEQQVRNTLRTLLGGDWDGADRSPVTFEMAIEDDNAESVTASSQQNTSEQPTCLEGHDEAGDGVSDMSEDEEDEGTRTSFIIRSHDTSTTRDVHELLVDPKSLAHFPFSDEIIIDDKGDVDYRPMFNKMLSCECYEKMKGAPGKSAGGISCTNKDAKGDDAVVESANVSDEDVEVDMEKSSVVDASALTETGDFDYRQSTFGSGETERDRQSSVSSRPLGLGGPITKNQDADLRLLLPSASEPPHSAVDSDYRQLCVSSSLQLPSASSSFPWLDKGDCDLRQSQAATAAVAASAIANAVAVQSLLLTSTPTLPSEPLFAPIVATPTASILPQHQPFSNSVTAPISLYRQKQNQRNASASISSASFSQQSQRPPVLVPVSDLQQAYQPATSTSSAPTHFNLSASNDAAAPSHLISGSTQDSRQGDAGTGKCRVAGPQDEDPFTIISRLTGLSNLIQSVKPTSTCAPSQSVSAVTPPPNAEKSSMMELQTPNYSDNLSEEEVENAVSKTASPVSSPRPPSPALGAAVSGENLEQSEDGGATPTQDESGTSSDAVPGSNCFTFPQTGLGPNVLTQATFPPLVPPNSMHSPPLAGASNNLLLPFPLGMPPFNPMGVGPSPAVQPPWHTTTLPTNCPNLGGKPLPPQAFFPIFPPVVSQSPFTNLPTNQSIKLLHFDNRIASCTLAVQMRT</sequence>
<dbReference type="Proteomes" id="UP001651158">
    <property type="component" value="Unassembled WGS sequence"/>
</dbReference>
<dbReference type="PROSITE" id="PS51391">
    <property type="entry name" value="CID"/>
    <property type="match status" value="1"/>
</dbReference>
<proteinExistence type="predicted"/>
<feature type="compositionally biased region" description="Polar residues" evidence="1">
    <location>
        <begin position="723"/>
        <end position="733"/>
    </location>
</feature>
<protein>
    <submittedName>
        <fullName evidence="3">Regulation of nuclear pre-mRNA domain-containing protein 2</fullName>
    </submittedName>
</protein>
<feature type="domain" description="CID" evidence="2">
    <location>
        <begin position="1"/>
        <end position="100"/>
    </location>
</feature>
<feature type="region of interest" description="Disordered" evidence="1">
    <location>
        <begin position="699"/>
        <end position="799"/>
    </location>
</feature>
<comment type="caution">
    <text evidence="3">The sequence shown here is derived from an EMBL/GenBank/DDBJ whole genome shotgun (WGS) entry which is preliminary data.</text>
</comment>
<feature type="region of interest" description="Disordered" evidence="1">
    <location>
        <begin position="433"/>
        <end position="464"/>
    </location>
</feature>
<dbReference type="Pfam" id="PF04818">
    <property type="entry name" value="CID"/>
    <property type="match status" value="1"/>
</dbReference>
<name>A0ABR4QKG4_9CEST</name>
<feature type="region of interest" description="Disordered" evidence="1">
    <location>
        <begin position="275"/>
        <end position="322"/>
    </location>
</feature>
<gene>
    <name evidence="3" type="ORF">TcWFU_004571</name>
</gene>
<evidence type="ECO:0000259" key="2">
    <source>
        <dbReference type="PROSITE" id="PS51391"/>
    </source>
</evidence>
<feature type="compositionally biased region" description="Polar residues" evidence="1">
    <location>
        <begin position="276"/>
        <end position="290"/>
    </location>
</feature>
<organism evidence="3 4">
    <name type="scientific">Taenia crassiceps</name>
    <dbReference type="NCBI Taxonomy" id="6207"/>
    <lineage>
        <taxon>Eukaryota</taxon>
        <taxon>Metazoa</taxon>
        <taxon>Spiralia</taxon>
        <taxon>Lophotrochozoa</taxon>
        <taxon>Platyhelminthes</taxon>
        <taxon>Cestoda</taxon>
        <taxon>Eucestoda</taxon>
        <taxon>Cyclophyllidea</taxon>
        <taxon>Taeniidae</taxon>
        <taxon>Taenia</taxon>
    </lineage>
</organism>